<sequence>MQLDFTPIIAQVFTGFFWLLPLFLLIAFFKSVRFKGAMGEWAVNLASSLALNKHDYHLIKDVTLPTEDGGTTQIDHIIVSRYGIFVVETKNMQGWIFGGEQQPTWTQKLYKQSFKFQNPLRQNYKHLKTLQACLDVELKHLHSVIVFTGDCTFKTEMPANVVRAGGYIRYIKSMTDVMLSETQVQEYIAAIEAGRLAPSLATRQAHIQHLKSAASKNPTTQPTCPQCGSPMVMRETRNGPNVGKMFWGCPRFPACRGMRNMGG</sequence>
<gene>
    <name evidence="3" type="ORF">J9260_06585</name>
</gene>
<evidence type="ECO:0000313" key="4">
    <source>
        <dbReference type="Proteomes" id="UP000672009"/>
    </source>
</evidence>
<dbReference type="KEGG" id="tun:J9260_06585"/>
<dbReference type="PROSITE" id="PS50965">
    <property type="entry name" value="NERD"/>
    <property type="match status" value="1"/>
</dbReference>
<proteinExistence type="predicted"/>
<dbReference type="Proteomes" id="UP000672009">
    <property type="component" value="Chromosome"/>
</dbReference>
<keyword evidence="1" id="KW-0812">Transmembrane</keyword>
<dbReference type="Gene3D" id="3.30.65.10">
    <property type="entry name" value="Bacterial Topoisomerase I, domain 1"/>
    <property type="match status" value="1"/>
</dbReference>
<keyword evidence="1" id="KW-0472">Membrane</keyword>
<dbReference type="InterPro" id="IPR013498">
    <property type="entry name" value="Topo_IA_Znf"/>
</dbReference>
<dbReference type="GO" id="GO:0005694">
    <property type="term" value="C:chromosome"/>
    <property type="evidence" value="ECO:0007669"/>
    <property type="project" value="InterPro"/>
</dbReference>
<dbReference type="EMBL" id="CP072793">
    <property type="protein sequence ID" value="QTR54752.1"/>
    <property type="molecule type" value="Genomic_DNA"/>
</dbReference>
<dbReference type="RefSeq" id="WP_210220226.1">
    <property type="nucleotide sequence ID" value="NZ_CP072793.1"/>
</dbReference>
<dbReference type="SUPFAM" id="SSF57783">
    <property type="entry name" value="Zinc beta-ribbon"/>
    <property type="match status" value="1"/>
</dbReference>
<keyword evidence="1" id="KW-1133">Transmembrane helix</keyword>
<evidence type="ECO:0000256" key="1">
    <source>
        <dbReference type="SAM" id="Phobius"/>
    </source>
</evidence>
<keyword evidence="4" id="KW-1185">Reference proteome</keyword>
<feature type="domain" description="NERD" evidence="2">
    <location>
        <begin position="35"/>
        <end position="153"/>
    </location>
</feature>
<dbReference type="GO" id="GO:0003916">
    <property type="term" value="F:DNA topoisomerase activity"/>
    <property type="evidence" value="ECO:0007669"/>
    <property type="project" value="InterPro"/>
</dbReference>
<dbReference type="GO" id="GO:0006265">
    <property type="term" value="P:DNA topological change"/>
    <property type="evidence" value="ECO:0007669"/>
    <property type="project" value="InterPro"/>
</dbReference>
<feature type="transmembrane region" description="Helical" evidence="1">
    <location>
        <begin position="6"/>
        <end position="29"/>
    </location>
</feature>
<accession>A0A975FBF9</accession>
<evidence type="ECO:0000259" key="2">
    <source>
        <dbReference type="PROSITE" id="PS50965"/>
    </source>
</evidence>
<dbReference type="InterPro" id="IPR011528">
    <property type="entry name" value="NERD"/>
</dbReference>
<evidence type="ECO:0000313" key="3">
    <source>
        <dbReference type="EMBL" id="QTR54752.1"/>
    </source>
</evidence>
<name>A0A975FBF9_9GAMM</name>
<dbReference type="GO" id="GO:0003677">
    <property type="term" value="F:DNA binding"/>
    <property type="evidence" value="ECO:0007669"/>
    <property type="project" value="InterPro"/>
</dbReference>
<protein>
    <submittedName>
        <fullName evidence="3">NERD domain-containing protein</fullName>
    </submittedName>
</protein>
<dbReference type="Pfam" id="PF08378">
    <property type="entry name" value="NERD"/>
    <property type="match status" value="1"/>
</dbReference>
<dbReference type="AlphaFoldDB" id="A0A975FBF9"/>
<reference evidence="3" key="1">
    <citation type="submission" date="2021-04" db="EMBL/GenBank/DDBJ databases">
        <title>Genomics, taxonomy and metabolism of representatives of sulfur bacteria of the genus Thiothrix: Thiothrix fructosivorans QT, Thiothrix unzii A1T and three new species, Thiothrix subterranea sp. nov., Thiothrix litoralis sp. nov. and 'Candidatus Thiothrix anitrata' sp. nov.</title>
        <authorList>
            <person name="Ravin N.V."/>
            <person name="Smolyakov D."/>
            <person name="Rudenko T.S."/>
            <person name="Mardanov A.V."/>
            <person name="Beletsky A.V."/>
            <person name="Markov N.D."/>
            <person name="Fomenkov A.I."/>
            <person name="Roberts R.J."/>
            <person name="Karnachuk O.V."/>
            <person name="Novikov A."/>
            <person name="Grabovich M.Y."/>
        </authorList>
    </citation>
    <scope>NUCLEOTIDE SEQUENCE</scope>
    <source>
        <strain evidence="3">A1</strain>
    </source>
</reference>
<organism evidence="3 4">
    <name type="scientific">Thiothrix unzii</name>
    <dbReference type="NCBI Taxonomy" id="111769"/>
    <lineage>
        <taxon>Bacteria</taxon>
        <taxon>Pseudomonadati</taxon>
        <taxon>Pseudomonadota</taxon>
        <taxon>Gammaproteobacteria</taxon>
        <taxon>Thiotrichales</taxon>
        <taxon>Thiotrichaceae</taxon>
        <taxon>Thiothrix</taxon>
    </lineage>
</organism>
<dbReference type="Pfam" id="PF01396">
    <property type="entry name" value="Zn_ribbon_Top1"/>
    <property type="match status" value="1"/>
</dbReference>